<name>A0A6S7KGG6_PARCT</name>
<evidence type="ECO:0000313" key="2">
    <source>
        <dbReference type="Proteomes" id="UP001152795"/>
    </source>
</evidence>
<reference evidence="1" key="1">
    <citation type="submission" date="2020-04" db="EMBL/GenBank/DDBJ databases">
        <authorList>
            <person name="Alioto T."/>
            <person name="Alioto T."/>
            <person name="Gomez Garrido J."/>
        </authorList>
    </citation>
    <scope>NUCLEOTIDE SEQUENCE</scope>
    <source>
        <strain evidence="1">A484AB</strain>
    </source>
</reference>
<keyword evidence="2" id="KW-1185">Reference proteome</keyword>
<feature type="non-terminal residue" evidence="1">
    <location>
        <position position="1"/>
    </location>
</feature>
<comment type="caution">
    <text evidence="1">The sequence shown here is derived from an EMBL/GenBank/DDBJ whole genome shotgun (WGS) entry which is preliminary data.</text>
</comment>
<organism evidence="1 2">
    <name type="scientific">Paramuricea clavata</name>
    <name type="common">Red gorgonian</name>
    <name type="synonym">Violescent sea-whip</name>
    <dbReference type="NCBI Taxonomy" id="317549"/>
    <lineage>
        <taxon>Eukaryota</taxon>
        <taxon>Metazoa</taxon>
        <taxon>Cnidaria</taxon>
        <taxon>Anthozoa</taxon>
        <taxon>Octocorallia</taxon>
        <taxon>Malacalcyonacea</taxon>
        <taxon>Plexauridae</taxon>
        <taxon>Paramuricea</taxon>
    </lineage>
</organism>
<protein>
    <submittedName>
        <fullName evidence="1">Uncharacterized protein</fullName>
    </submittedName>
</protein>
<dbReference type="Proteomes" id="UP001152795">
    <property type="component" value="Unassembled WGS sequence"/>
</dbReference>
<dbReference type="AlphaFoldDB" id="A0A6S7KGG6"/>
<accession>A0A6S7KGG6</accession>
<proteinExistence type="predicted"/>
<sequence>VLTPTPMILQLVRIVRNRDLVDYIPQLVQNVKKLFNEIKNDLSVMSAKTFSMPVVSESLM</sequence>
<gene>
    <name evidence="1" type="ORF">PACLA_8A028100</name>
</gene>
<evidence type="ECO:0000313" key="1">
    <source>
        <dbReference type="EMBL" id="CAB4026472.1"/>
    </source>
</evidence>
<dbReference type="EMBL" id="CACRXK020014219">
    <property type="protein sequence ID" value="CAB4026472.1"/>
    <property type="molecule type" value="Genomic_DNA"/>
</dbReference>